<evidence type="ECO:0000313" key="2">
    <source>
        <dbReference type="EMBL" id="EFX60082.1"/>
    </source>
</evidence>
<dbReference type="GO" id="GO:0005634">
    <property type="term" value="C:nucleus"/>
    <property type="evidence" value="ECO:0000318"/>
    <property type="project" value="GO_Central"/>
</dbReference>
<dbReference type="GO" id="GO:0051864">
    <property type="term" value="F:histone H3K36 demethylase activity"/>
    <property type="evidence" value="ECO:0000318"/>
    <property type="project" value="GO_Central"/>
</dbReference>
<dbReference type="eggNOG" id="KOG0958">
    <property type="taxonomic scope" value="Eukaryota"/>
</dbReference>
<organism evidence="2 3">
    <name type="scientific">Daphnia pulex</name>
    <name type="common">Water flea</name>
    <dbReference type="NCBI Taxonomy" id="6669"/>
    <lineage>
        <taxon>Eukaryota</taxon>
        <taxon>Metazoa</taxon>
        <taxon>Ecdysozoa</taxon>
        <taxon>Arthropoda</taxon>
        <taxon>Crustacea</taxon>
        <taxon>Branchiopoda</taxon>
        <taxon>Diplostraca</taxon>
        <taxon>Cladocera</taxon>
        <taxon>Anomopoda</taxon>
        <taxon>Daphniidae</taxon>
        <taxon>Daphnia</taxon>
    </lineage>
</organism>
<dbReference type="KEGG" id="dpx:DAPPUDRAFT_125559"/>
<dbReference type="PANTHER" id="PTHR10694:SF129">
    <property type="entry name" value="LYSINE-SPECIFIC DEMETHYLASE 4B-RELATED"/>
    <property type="match status" value="1"/>
</dbReference>
<dbReference type="PROSITE" id="PS51184">
    <property type="entry name" value="JMJC"/>
    <property type="match status" value="1"/>
</dbReference>
<dbReference type="GO" id="GO:0032454">
    <property type="term" value="F:histone H3K9 demethylase activity"/>
    <property type="evidence" value="ECO:0000318"/>
    <property type="project" value="GO_Central"/>
</dbReference>
<dbReference type="InterPro" id="IPR003347">
    <property type="entry name" value="JmjC_dom"/>
</dbReference>
<evidence type="ECO:0000259" key="1">
    <source>
        <dbReference type="PROSITE" id="PS51184"/>
    </source>
</evidence>
<keyword evidence="3" id="KW-1185">Reference proteome</keyword>
<reference evidence="2 3" key="1">
    <citation type="journal article" date="2011" name="Science">
        <title>The ecoresponsive genome of Daphnia pulex.</title>
        <authorList>
            <person name="Colbourne J.K."/>
            <person name="Pfrender M.E."/>
            <person name="Gilbert D."/>
            <person name="Thomas W.K."/>
            <person name="Tucker A."/>
            <person name="Oakley T.H."/>
            <person name="Tokishita S."/>
            <person name="Aerts A."/>
            <person name="Arnold G.J."/>
            <person name="Basu M.K."/>
            <person name="Bauer D.J."/>
            <person name="Caceres C.E."/>
            <person name="Carmel L."/>
            <person name="Casola C."/>
            <person name="Choi J.H."/>
            <person name="Detter J.C."/>
            <person name="Dong Q."/>
            <person name="Dusheyko S."/>
            <person name="Eads B.D."/>
            <person name="Frohlich T."/>
            <person name="Geiler-Samerotte K.A."/>
            <person name="Gerlach D."/>
            <person name="Hatcher P."/>
            <person name="Jogdeo S."/>
            <person name="Krijgsveld J."/>
            <person name="Kriventseva E.V."/>
            <person name="Kultz D."/>
            <person name="Laforsch C."/>
            <person name="Lindquist E."/>
            <person name="Lopez J."/>
            <person name="Manak J.R."/>
            <person name="Muller J."/>
            <person name="Pangilinan J."/>
            <person name="Patwardhan R.P."/>
            <person name="Pitluck S."/>
            <person name="Pritham E.J."/>
            <person name="Rechtsteiner A."/>
            <person name="Rho M."/>
            <person name="Rogozin I.B."/>
            <person name="Sakarya O."/>
            <person name="Salamov A."/>
            <person name="Schaack S."/>
            <person name="Shapiro H."/>
            <person name="Shiga Y."/>
            <person name="Skalitzky C."/>
            <person name="Smith Z."/>
            <person name="Souvorov A."/>
            <person name="Sung W."/>
            <person name="Tang Z."/>
            <person name="Tsuchiya D."/>
            <person name="Tu H."/>
            <person name="Vos H."/>
            <person name="Wang M."/>
            <person name="Wolf Y.I."/>
            <person name="Yamagata H."/>
            <person name="Yamada T."/>
            <person name="Ye Y."/>
            <person name="Shaw J.R."/>
            <person name="Andrews J."/>
            <person name="Crease T.J."/>
            <person name="Tang H."/>
            <person name="Lucas S.M."/>
            <person name="Robertson H.M."/>
            <person name="Bork P."/>
            <person name="Koonin E.V."/>
            <person name="Zdobnov E.M."/>
            <person name="Grigoriev I.V."/>
            <person name="Lynch M."/>
            <person name="Boore J.L."/>
        </authorList>
    </citation>
    <scope>NUCLEOTIDE SEQUENCE [LARGE SCALE GENOMIC DNA]</scope>
</reference>
<dbReference type="AlphaFoldDB" id="E9I7E8"/>
<dbReference type="GO" id="GO:0010468">
    <property type="term" value="P:regulation of gene expression"/>
    <property type="evidence" value="ECO:0000318"/>
    <property type="project" value="GO_Central"/>
</dbReference>
<dbReference type="Gene3D" id="2.60.120.650">
    <property type="entry name" value="Cupin"/>
    <property type="match status" value="1"/>
</dbReference>
<dbReference type="EMBL" id="GL737174">
    <property type="protein sequence ID" value="EFX60082.1"/>
    <property type="molecule type" value="Genomic_DNA"/>
</dbReference>
<dbReference type="HOGENOM" id="CLU_084585_0_0_1"/>
<dbReference type="PhylomeDB" id="E9I7E8"/>
<dbReference type="GO" id="GO:0000785">
    <property type="term" value="C:chromatin"/>
    <property type="evidence" value="ECO:0000318"/>
    <property type="project" value="GO_Central"/>
</dbReference>
<dbReference type="SUPFAM" id="SSF51197">
    <property type="entry name" value="Clavaminate synthase-like"/>
    <property type="match status" value="1"/>
</dbReference>
<accession>E9I7E8</accession>
<feature type="non-terminal residue" evidence="2">
    <location>
        <position position="1"/>
    </location>
</feature>
<protein>
    <recommendedName>
        <fullName evidence="1">JmjC domain-containing protein</fullName>
    </recommendedName>
</protein>
<feature type="non-terminal residue" evidence="2">
    <location>
        <position position="256"/>
    </location>
</feature>
<evidence type="ECO:0000313" key="3">
    <source>
        <dbReference type="Proteomes" id="UP000000305"/>
    </source>
</evidence>
<dbReference type="Proteomes" id="UP000000305">
    <property type="component" value="Unassembled WGS sequence"/>
</dbReference>
<dbReference type="FunFam" id="2.60.120.650:FF:000144">
    <property type="entry name" value="Uncharacterized protein"/>
    <property type="match status" value="1"/>
</dbReference>
<dbReference type="Pfam" id="PF02373">
    <property type="entry name" value="JmjC"/>
    <property type="match status" value="1"/>
</dbReference>
<dbReference type="PANTHER" id="PTHR10694">
    <property type="entry name" value="LYSINE-SPECIFIC DEMETHYLASE"/>
    <property type="match status" value="1"/>
</dbReference>
<proteinExistence type="predicted"/>
<sequence length="256" mass="29047">KAFTHCSPSAGGVLLCPKWQIDPPDFGGDWSKSPVTVRKQKFIKRRPGVYTADYSKPTPSRVELFLTKAILAELDKAGSFNISSSESFWKSALEMFDNIATSKKYPFYVIDKEGTFFPRNSQNYWHLAALRNTFTPFLRDSNTVLPGINETVIMIAQIMSYTAWHVGDMNFPSVIYHHFGAPKFWIIVPQAFATRLINLFKAEVPDYYEKCEAAETHKNILAFPQILKAANPPIPFKCIKQCVGQYVVTFPGAYHM</sequence>
<dbReference type="SMART" id="SM00558">
    <property type="entry name" value="JmjC"/>
    <property type="match status" value="1"/>
</dbReference>
<dbReference type="OrthoDB" id="1678912at2759"/>
<feature type="domain" description="JmjC" evidence="1">
    <location>
        <begin position="119"/>
        <end position="256"/>
    </location>
</feature>
<dbReference type="GO" id="GO:0006338">
    <property type="term" value="P:chromatin remodeling"/>
    <property type="evidence" value="ECO:0000318"/>
    <property type="project" value="GO_Central"/>
</dbReference>
<gene>
    <name evidence="2" type="ORF">DAPPUDRAFT_125559</name>
</gene>
<name>E9I7E8_DAPPU</name>
<dbReference type="InParanoid" id="E9I7E8"/>